<keyword evidence="6" id="KW-0614">Plasmid</keyword>
<dbReference type="PANTHER" id="PTHR39181">
    <property type="entry name" value="TYROSINE-PROTEIN PHOSPHATASE YWQE"/>
    <property type="match status" value="1"/>
</dbReference>
<evidence type="ECO:0000313" key="6">
    <source>
        <dbReference type="EMBL" id="ACR73466.1"/>
    </source>
</evidence>
<proteinExistence type="inferred from homology"/>
<dbReference type="InterPro" id="IPR016667">
    <property type="entry name" value="Caps_polysacc_synth_CpsB/CapC"/>
</dbReference>
<evidence type="ECO:0000256" key="1">
    <source>
        <dbReference type="ARBA" id="ARBA00005750"/>
    </source>
</evidence>
<reference evidence="6 7" key="1">
    <citation type="journal article" date="2009" name="Proc. Natl. Acad. Sci. U.S.A.">
        <title>Characterizing a model human gut microbiota composed of members of its two dominant bacterial phyla.</title>
        <authorList>
            <person name="Mahowald M.A."/>
            <person name="Rey F.E."/>
            <person name="Seedorf H."/>
            <person name="Turnbaugh P.J."/>
            <person name="Fulton R.S."/>
            <person name="Wollam A."/>
            <person name="Shah N."/>
            <person name="Wang C."/>
            <person name="Magrini V."/>
            <person name="Wilson R.K."/>
            <person name="Cantarel B.L."/>
            <person name="Coutinho P.M."/>
            <person name="Henrissat B."/>
            <person name="Crock L.W."/>
            <person name="Russell A."/>
            <person name="Verberkmoes N.C."/>
            <person name="Hettich R.L."/>
            <person name="Gordon J.I."/>
        </authorList>
    </citation>
    <scope>NUCLEOTIDE SEQUENCE [LARGE SCALE GENOMIC DNA]</scope>
    <source>
        <strain evidence="7">ATCC 27750 / DSM 3376 / VPI C15-48 / C15-B4</strain>
        <plasmid evidence="6">unnamed</plasmid>
    </source>
</reference>
<sequence>MLFGKKKKAADYIVDVHCHILPGIDDGSRDMSETLKMLEIAHNEGITHIIATPHFKSGHHNASPEKVSALIDEVQEAADECNLGIKLYQGNEILYHDELCEGVDSGRISRMNGTDYVLVEFMPSDPYQYIRNSLDEIMSEGYQPIIAHVERYGCMVDDIENVREIKNMGVEIQVNASSILGDIGKDIKKFLQKLLSEQIVDYVGTDSHRCEGSRTPKIQECADMLYKKYNEQYVDDILYGNAMDRLL</sequence>
<geneLocation type="plasmid" evidence="7">
    <name>pEubeli2</name>
</geneLocation>
<keyword evidence="3" id="KW-0378">Hydrolase</keyword>
<dbReference type="PANTHER" id="PTHR39181:SF1">
    <property type="entry name" value="TYROSINE-PROTEIN PHOSPHATASE YWQE"/>
    <property type="match status" value="1"/>
</dbReference>
<dbReference type="Gene3D" id="3.20.20.140">
    <property type="entry name" value="Metal-dependent hydrolases"/>
    <property type="match status" value="1"/>
</dbReference>
<dbReference type="KEGG" id="eel:EUBELI_20321"/>
<dbReference type="AlphaFoldDB" id="C4Z674"/>
<dbReference type="GO" id="GO:0030145">
    <property type="term" value="F:manganese ion binding"/>
    <property type="evidence" value="ECO:0007669"/>
    <property type="project" value="InterPro"/>
</dbReference>
<gene>
    <name evidence="6" type="ordered locus">EUBELI_20321</name>
</gene>
<dbReference type="SUPFAM" id="SSF89550">
    <property type="entry name" value="PHP domain-like"/>
    <property type="match status" value="1"/>
</dbReference>
<name>C4Z674_LACE2</name>
<comment type="catalytic activity">
    <reaction evidence="5">
        <text>O-phospho-L-tyrosyl-[protein] + H2O = L-tyrosyl-[protein] + phosphate</text>
        <dbReference type="Rhea" id="RHEA:10684"/>
        <dbReference type="Rhea" id="RHEA-COMP:10136"/>
        <dbReference type="Rhea" id="RHEA-COMP:20101"/>
        <dbReference type="ChEBI" id="CHEBI:15377"/>
        <dbReference type="ChEBI" id="CHEBI:43474"/>
        <dbReference type="ChEBI" id="CHEBI:46858"/>
        <dbReference type="ChEBI" id="CHEBI:61978"/>
        <dbReference type="EC" id="3.1.3.48"/>
    </reaction>
</comment>
<dbReference type="RefSeq" id="WP_012740594.1">
    <property type="nucleotide sequence ID" value="NC_012780.1"/>
</dbReference>
<evidence type="ECO:0000256" key="4">
    <source>
        <dbReference type="ARBA" id="ARBA00022912"/>
    </source>
</evidence>
<dbReference type="PIRSF" id="PIRSF016557">
    <property type="entry name" value="Caps_synth_CpsB"/>
    <property type="match status" value="1"/>
</dbReference>
<dbReference type="Pfam" id="PF19567">
    <property type="entry name" value="CpsB_CapC"/>
    <property type="match status" value="1"/>
</dbReference>
<dbReference type="EMBL" id="CP001106">
    <property type="protein sequence ID" value="ACR73466.1"/>
    <property type="molecule type" value="Genomic_DNA"/>
</dbReference>
<keyword evidence="4" id="KW-0904">Protein phosphatase</keyword>
<protein>
    <recommendedName>
        <fullName evidence="2">protein-tyrosine-phosphatase</fullName>
        <ecNumber evidence="2">3.1.3.48</ecNumber>
    </recommendedName>
</protein>
<dbReference type="EC" id="3.1.3.48" evidence="2"/>
<dbReference type="InterPro" id="IPR016195">
    <property type="entry name" value="Pol/histidinol_Pase-like"/>
</dbReference>
<evidence type="ECO:0000256" key="2">
    <source>
        <dbReference type="ARBA" id="ARBA00013064"/>
    </source>
</evidence>
<evidence type="ECO:0000256" key="3">
    <source>
        <dbReference type="ARBA" id="ARBA00022801"/>
    </source>
</evidence>
<dbReference type="HOGENOM" id="CLU_085966_1_1_9"/>
<organism evidence="6 7">
    <name type="scientific">Lachnospira eligens (strain ATCC 27750 / DSM 3376 / VPI C15-48 / C15-B4)</name>
    <name type="common">Eubacterium eligens</name>
    <dbReference type="NCBI Taxonomy" id="515620"/>
    <lineage>
        <taxon>Bacteria</taxon>
        <taxon>Bacillati</taxon>
        <taxon>Bacillota</taxon>
        <taxon>Clostridia</taxon>
        <taxon>Lachnospirales</taxon>
        <taxon>Lachnospiraceae</taxon>
        <taxon>Lachnospira</taxon>
    </lineage>
</organism>
<dbReference type="GeneID" id="41357053"/>
<dbReference type="GO" id="GO:0004725">
    <property type="term" value="F:protein tyrosine phosphatase activity"/>
    <property type="evidence" value="ECO:0007669"/>
    <property type="project" value="UniProtKB-EC"/>
</dbReference>
<evidence type="ECO:0000256" key="5">
    <source>
        <dbReference type="ARBA" id="ARBA00051722"/>
    </source>
</evidence>
<accession>C4Z674</accession>
<keyword evidence="7" id="KW-1185">Reference proteome</keyword>
<comment type="similarity">
    <text evidence="1">Belongs to the metallo-dependent hydrolases superfamily. CpsB/CapC family.</text>
</comment>
<evidence type="ECO:0000313" key="7">
    <source>
        <dbReference type="Proteomes" id="UP000001476"/>
    </source>
</evidence>
<dbReference type="eggNOG" id="COG4464">
    <property type="taxonomic scope" value="Bacteria"/>
</dbReference>
<dbReference type="Proteomes" id="UP000001476">
    <property type="component" value="Plasmid pEubeli2"/>
</dbReference>